<comment type="subunit">
    <text evidence="5">Homotetramer, a dimer of dimers. One homotetramer interacts with 1 SecA dimer.</text>
</comment>
<evidence type="ECO:0000313" key="6">
    <source>
        <dbReference type="EMBL" id="AUD79692.1"/>
    </source>
</evidence>
<dbReference type="GO" id="GO:0006457">
    <property type="term" value="P:protein folding"/>
    <property type="evidence" value="ECO:0007669"/>
    <property type="project" value="UniProtKB-UniRule"/>
</dbReference>
<evidence type="ECO:0000256" key="4">
    <source>
        <dbReference type="ARBA" id="ARBA00023010"/>
    </source>
</evidence>
<reference evidence="6 7" key="1">
    <citation type="submission" date="2017-12" db="EMBL/GenBank/DDBJ databases">
        <title>Kangiella profundi FT102 completed genome.</title>
        <authorList>
            <person name="Xu J."/>
            <person name="Wang J."/>
            <person name="Lu Y."/>
        </authorList>
    </citation>
    <scope>NUCLEOTIDE SEQUENCE [LARGE SCALE GENOMIC DNA]</scope>
    <source>
        <strain evidence="6 7">FT102</strain>
    </source>
</reference>
<comment type="function">
    <text evidence="5">One of the proteins required for the normal export of preproteins out of the cell cytoplasm. It is a molecular chaperone that binds to a subset of precursor proteins, maintaining them in a translocation-competent state. It also specifically binds to its receptor SecA.</text>
</comment>
<name>A0A2K9APZ3_9GAMM</name>
<dbReference type="SUPFAM" id="SSF54611">
    <property type="entry name" value="SecB-like"/>
    <property type="match status" value="1"/>
</dbReference>
<keyword evidence="7" id="KW-1185">Reference proteome</keyword>
<dbReference type="OrthoDB" id="9795145at2"/>
<sequence length="169" mass="18939">MAEQDQNIGNNNEQKVETPEGAQLVIQSVYAKDISFEAPNSPEVFLEQFKPSINVNLNNQVKDLKNDSYEVELQVTITAKNGEKTAYIAEVKYGAVFGIKGLEDEVRSRMLRTFCCEQILPYVREATSEIIARGGFPRFTLQPINFNALYEQAMQQAQQQQAGQGEANA</sequence>
<dbReference type="PANTHER" id="PTHR36918:SF1">
    <property type="entry name" value="PROTEIN-EXPORT PROTEIN SECB"/>
    <property type="match status" value="1"/>
</dbReference>
<comment type="similarity">
    <text evidence="1 5">Belongs to the SecB family.</text>
</comment>
<dbReference type="PRINTS" id="PR01594">
    <property type="entry name" value="SECBCHAPRONE"/>
</dbReference>
<proteinExistence type="inferred from homology"/>
<evidence type="ECO:0000256" key="5">
    <source>
        <dbReference type="HAMAP-Rule" id="MF_00821"/>
    </source>
</evidence>
<dbReference type="KEGG" id="kpd:CW740_10720"/>
<dbReference type="InterPro" id="IPR003708">
    <property type="entry name" value="SecB"/>
</dbReference>
<dbReference type="AlphaFoldDB" id="A0A2K9APZ3"/>
<keyword evidence="4 5" id="KW-0811">Translocation</keyword>
<dbReference type="GO" id="GO:0005737">
    <property type="term" value="C:cytoplasm"/>
    <property type="evidence" value="ECO:0007669"/>
    <property type="project" value="UniProtKB-SubCell"/>
</dbReference>
<evidence type="ECO:0000256" key="1">
    <source>
        <dbReference type="ARBA" id="ARBA00009990"/>
    </source>
</evidence>
<accession>A0A2K9APZ3</accession>
<evidence type="ECO:0000256" key="2">
    <source>
        <dbReference type="ARBA" id="ARBA00022448"/>
    </source>
</evidence>
<keyword evidence="5" id="KW-0143">Chaperone</keyword>
<organism evidence="6 7">
    <name type="scientific">Kangiella profundi</name>
    <dbReference type="NCBI Taxonomy" id="1561924"/>
    <lineage>
        <taxon>Bacteria</taxon>
        <taxon>Pseudomonadati</taxon>
        <taxon>Pseudomonadota</taxon>
        <taxon>Gammaproteobacteria</taxon>
        <taxon>Kangiellales</taxon>
        <taxon>Kangiellaceae</taxon>
        <taxon>Kangiella</taxon>
    </lineage>
</organism>
<protein>
    <recommendedName>
        <fullName evidence="5">Protein-export protein SecB</fullName>
    </recommendedName>
</protein>
<dbReference type="Gene3D" id="3.10.420.10">
    <property type="entry name" value="SecB-like"/>
    <property type="match status" value="1"/>
</dbReference>
<dbReference type="EMBL" id="CP025120">
    <property type="protein sequence ID" value="AUD79692.1"/>
    <property type="molecule type" value="Genomic_DNA"/>
</dbReference>
<keyword evidence="5" id="KW-0963">Cytoplasm</keyword>
<dbReference type="InterPro" id="IPR035958">
    <property type="entry name" value="SecB-like_sf"/>
</dbReference>
<dbReference type="GO" id="GO:0015031">
    <property type="term" value="P:protein transport"/>
    <property type="evidence" value="ECO:0007669"/>
    <property type="project" value="UniProtKB-UniRule"/>
</dbReference>
<evidence type="ECO:0000256" key="3">
    <source>
        <dbReference type="ARBA" id="ARBA00022927"/>
    </source>
</evidence>
<comment type="subcellular location">
    <subcellularLocation>
        <location evidence="5">Cytoplasm</location>
    </subcellularLocation>
</comment>
<keyword evidence="3 5" id="KW-0653">Protein transport</keyword>
<dbReference type="Pfam" id="PF02556">
    <property type="entry name" value="SecB"/>
    <property type="match status" value="1"/>
</dbReference>
<dbReference type="HAMAP" id="MF_00821">
    <property type="entry name" value="SecB"/>
    <property type="match status" value="1"/>
</dbReference>
<dbReference type="GO" id="GO:0051262">
    <property type="term" value="P:protein tetramerization"/>
    <property type="evidence" value="ECO:0007669"/>
    <property type="project" value="InterPro"/>
</dbReference>
<dbReference type="RefSeq" id="WP_106647491.1">
    <property type="nucleotide sequence ID" value="NZ_BMGO01000001.1"/>
</dbReference>
<dbReference type="Proteomes" id="UP000232693">
    <property type="component" value="Chromosome"/>
</dbReference>
<dbReference type="NCBIfam" id="TIGR00809">
    <property type="entry name" value="secB"/>
    <property type="match status" value="1"/>
</dbReference>
<evidence type="ECO:0000313" key="7">
    <source>
        <dbReference type="Proteomes" id="UP000232693"/>
    </source>
</evidence>
<dbReference type="PANTHER" id="PTHR36918">
    <property type="match status" value="1"/>
</dbReference>
<dbReference type="NCBIfam" id="NF004393">
    <property type="entry name" value="PRK05751.1-4"/>
    <property type="match status" value="1"/>
</dbReference>
<keyword evidence="2 5" id="KW-0813">Transport</keyword>
<gene>
    <name evidence="5" type="primary">secB</name>
    <name evidence="6" type="ORF">CW740_10720</name>
</gene>
<dbReference type="GO" id="GO:0051082">
    <property type="term" value="F:unfolded protein binding"/>
    <property type="evidence" value="ECO:0007669"/>
    <property type="project" value="InterPro"/>
</dbReference>